<accession>A0AAE0TG67</accession>
<feature type="compositionally biased region" description="Basic and acidic residues" evidence="1">
    <location>
        <begin position="44"/>
        <end position="54"/>
    </location>
</feature>
<name>A0AAE0TG67_9BIVA</name>
<dbReference type="EMBL" id="JAEAOA010001473">
    <property type="protein sequence ID" value="KAK3609348.1"/>
    <property type="molecule type" value="Genomic_DNA"/>
</dbReference>
<organism evidence="2 3">
    <name type="scientific">Potamilus streckersoni</name>
    <dbReference type="NCBI Taxonomy" id="2493646"/>
    <lineage>
        <taxon>Eukaryota</taxon>
        <taxon>Metazoa</taxon>
        <taxon>Spiralia</taxon>
        <taxon>Lophotrochozoa</taxon>
        <taxon>Mollusca</taxon>
        <taxon>Bivalvia</taxon>
        <taxon>Autobranchia</taxon>
        <taxon>Heteroconchia</taxon>
        <taxon>Palaeoheterodonta</taxon>
        <taxon>Unionida</taxon>
        <taxon>Unionoidea</taxon>
        <taxon>Unionidae</taxon>
        <taxon>Ambleminae</taxon>
        <taxon>Lampsilini</taxon>
        <taxon>Potamilus</taxon>
    </lineage>
</organism>
<evidence type="ECO:0000256" key="1">
    <source>
        <dbReference type="SAM" id="MobiDB-lite"/>
    </source>
</evidence>
<keyword evidence="3" id="KW-1185">Reference proteome</keyword>
<proteinExistence type="predicted"/>
<sequence>MANKDPKGNNQKFQGKYLSIEQSKKQNGKMSVPIQERITSKPPDPIKENSEKKRINALTQERNSHNDPKRRFKK</sequence>
<comment type="caution">
    <text evidence="2">The sequence shown here is derived from an EMBL/GenBank/DDBJ whole genome shotgun (WGS) entry which is preliminary data.</text>
</comment>
<reference evidence="2" key="2">
    <citation type="journal article" date="2021" name="Genome Biol. Evol.">
        <title>Developing a high-quality reference genome for a parasitic bivalve with doubly uniparental inheritance (Bivalvia: Unionida).</title>
        <authorList>
            <person name="Smith C.H."/>
        </authorList>
    </citation>
    <scope>NUCLEOTIDE SEQUENCE</scope>
    <source>
        <strain evidence="2">CHS0354</strain>
        <tissue evidence="2">Mantle</tissue>
    </source>
</reference>
<evidence type="ECO:0000313" key="3">
    <source>
        <dbReference type="Proteomes" id="UP001195483"/>
    </source>
</evidence>
<feature type="compositionally biased region" description="Basic and acidic residues" evidence="1">
    <location>
        <begin position="62"/>
        <end position="74"/>
    </location>
</feature>
<reference evidence="2" key="3">
    <citation type="submission" date="2023-05" db="EMBL/GenBank/DDBJ databases">
        <authorList>
            <person name="Smith C.H."/>
        </authorList>
    </citation>
    <scope>NUCLEOTIDE SEQUENCE</scope>
    <source>
        <strain evidence="2">CHS0354</strain>
        <tissue evidence="2">Mantle</tissue>
    </source>
</reference>
<dbReference type="AlphaFoldDB" id="A0AAE0TG67"/>
<evidence type="ECO:0000313" key="2">
    <source>
        <dbReference type="EMBL" id="KAK3609348.1"/>
    </source>
</evidence>
<reference evidence="2" key="1">
    <citation type="journal article" date="2021" name="Genome Biol. Evol.">
        <title>A High-Quality Reference Genome for a Parasitic Bivalve with Doubly Uniparental Inheritance (Bivalvia: Unionida).</title>
        <authorList>
            <person name="Smith C.H."/>
        </authorList>
    </citation>
    <scope>NUCLEOTIDE SEQUENCE</scope>
    <source>
        <strain evidence="2">CHS0354</strain>
    </source>
</reference>
<feature type="region of interest" description="Disordered" evidence="1">
    <location>
        <begin position="1"/>
        <end position="74"/>
    </location>
</feature>
<gene>
    <name evidence="2" type="ORF">CHS0354_024892</name>
</gene>
<protein>
    <submittedName>
        <fullName evidence="2">Uncharacterized protein</fullName>
    </submittedName>
</protein>
<dbReference type="Proteomes" id="UP001195483">
    <property type="component" value="Unassembled WGS sequence"/>
</dbReference>